<evidence type="ECO:0000256" key="3">
    <source>
        <dbReference type="ARBA" id="ARBA00023237"/>
    </source>
</evidence>
<dbReference type="InterPro" id="IPR008969">
    <property type="entry name" value="CarboxyPept-like_regulatory"/>
</dbReference>
<dbReference type="GO" id="GO:0009279">
    <property type="term" value="C:cell outer membrane"/>
    <property type="evidence" value="ECO:0007669"/>
    <property type="project" value="UniProtKB-SubCell"/>
</dbReference>
<evidence type="ECO:0000259" key="4">
    <source>
        <dbReference type="Pfam" id="PF14905"/>
    </source>
</evidence>
<dbReference type="AlphaFoldDB" id="A0A512BE36"/>
<protein>
    <submittedName>
        <fullName evidence="5">Collagen-binding protein</fullName>
    </submittedName>
</protein>
<evidence type="ECO:0000313" key="5">
    <source>
        <dbReference type="EMBL" id="GEO10233.1"/>
    </source>
</evidence>
<comment type="subcellular location">
    <subcellularLocation>
        <location evidence="1">Cell outer membrane</location>
    </subcellularLocation>
</comment>
<sequence length="914" mass="103553">MTAIAQNATITGTIEDTINRKTLPQTNISLLRAKDSILIDVIRSDSKGDFRIPKLNKGQYILLFTYPTYADYLEKVSVEENENKVLGKIMLTLKSKILEEVLVKSKVAAMRMRGDTTEYVADSFKVREGASVEEMLRKLPGLQVDKDGKITAQGEEVKKILVDGEEFFGNDPTMATKNLQANTINKVQVYDKKSDQAVFSGIDDGQKTKTINLTMKDNFKKGYFGKLELAGGFNNRWNNTLMLNSFRAKRKLSVYGIMSSTGKTGLDWGEQEKFGEGLDMQMSDDGGIYIDGGGRDEFSQSSFRGQGIPRSWSTGINYGNKFNDDKQTINGSYRYNKILNEGSSNTFSQFILPDTLFYQRENNDFVSNKQRNSANGTLDVQIDSFTSVKIKANGYNGTESSASTNLSQSINKAGNLVNTSNRSIVSKGTNNSFNSNMIFRRRFKKIGRTVSLSLIEEYLQTKTTGFLNSSNDFYDKNQSIINRNNVDQMKMYDVNTLTTSGRLVYTEPVVKNLFIEFNYGLRLNNSESKKLSYDKNNTGKYEALNDTFSNNYNYKILTNSGGMAWRFNSKKLNAGIGSDIAVADFTQEDVLRKTTTRYSYTNLFPRSNINYKFNTNSGIYFSYNGNSQQPTIQQIQPIRDNTNTLNIFAGNPNLKQSFQNRFNLSYNSYKVLSQQNIYLYGSFNTISNAITTNQYTATSGDSIGKTVYQYINVNGNYNGNIFGGFSFKWKKPDIRINAGINLNANRNNNIVNKINNVTDNESYGVRLGFSKYVEKKFSFYLSSNVSYNTSKSSIRRDVKTNYITQNHSFNFNYQLPFKFEINTDINADLRQKTSTFDNNNNVIVWNAFIGRKLFKNDKGLISIRGNDLLDQNKGFSRYIGSNVITENSYTSLRRYFMLNFTWNFTKSPGGAPVK</sequence>
<accession>A0A512BE36</accession>
<dbReference type="Proteomes" id="UP000321513">
    <property type="component" value="Unassembled WGS sequence"/>
</dbReference>
<dbReference type="Gene3D" id="2.40.170.20">
    <property type="entry name" value="TonB-dependent receptor, beta-barrel domain"/>
    <property type="match status" value="1"/>
</dbReference>
<evidence type="ECO:0000313" key="6">
    <source>
        <dbReference type="Proteomes" id="UP000321513"/>
    </source>
</evidence>
<keyword evidence="6" id="KW-1185">Reference proteome</keyword>
<feature type="domain" description="Outer membrane protein beta-barrel" evidence="4">
    <location>
        <begin position="442"/>
        <end position="748"/>
    </location>
</feature>
<organism evidence="5 6">
    <name type="scientific">Segetibacter aerophilus</name>
    <dbReference type="NCBI Taxonomy" id="670293"/>
    <lineage>
        <taxon>Bacteria</taxon>
        <taxon>Pseudomonadati</taxon>
        <taxon>Bacteroidota</taxon>
        <taxon>Chitinophagia</taxon>
        <taxon>Chitinophagales</taxon>
        <taxon>Chitinophagaceae</taxon>
        <taxon>Segetibacter</taxon>
    </lineage>
</organism>
<dbReference type="Gene3D" id="2.60.40.1120">
    <property type="entry name" value="Carboxypeptidase-like, regulatory domain"/>
    <property type="match status" value="1"/>
</dbReference>
<evidence type="ECO:0000256" key="2">
    <source>
        <dbReference type="ARBA" id="ARBA00023136"/>
    </source>
</evidence>
<evidence type="ECO:0000256" key="1">
    <source>
        <dbReference type="ARBA" id="ARBA00004442"/>
    </source>
</evidence>
<dbReference type="Pfam" id="PF13620">
    <property type="entry name" value="CarboxypepD_reg"/>
    <property type="match status" value="1"/>
</dbReference>
<dbReference type="InterPro" id="IPR036942">
    <property type="entry name" value="Beta-barrel_TonB_sf"/>
</dbReference>
<dbReference type="EMBL" id="BJYT01000009">
    <property type="protein sequence ID" value="GEO10233.1"/>
    <property type="molecule type" value="Genomic_DNA"/>
</dbReference>
<dbReference type="SUPFAM" id="SSF49464">
    <property type="entry name" value="Carboxypeptidase regulatory domain-like"/>
    <property type="match status" value="1"/>
</dbReference>
<keyword evidence="3" id="KW-0998">Cell outer membrane</keyword>
<keyword evidence="2" id="KW-0472">Membrane</keyword>
<dbReference type="SUPFAM" id="SSF56935">
    <property type="entry name" value="Porins"/>
    <property type="match status" value="1"/>
</dbReference>
<proteinExistence type="predicted"/>
<dbReference type="Pfam" id="PF14905">
    <property type="entry name" value="OMP_b-brl_3"/>
    <property type="match status" value="1"/>
</dbReference>
<keyword evidence="5" id="KW-0176">Collagen</keyword>
<dbReference type="InterPro" id="IPR041700">
    <property type="entry name" value="OMP_b-brl_3"/>
</dbReference>
<reference evidence="5 6" key="1">
    <citation type="submission" date="2019-07" db="EMBL/GenBank/DDBJ databases">
        <title>Whole genome shotgun sequence of Segetibacter aerophilus NBRC 106135.</title>
        <authorList>
            <person name="Hosoyama A."/>
            <person name="Uohara A."/>
            <person name="Ohji S."/>
            <person name="Ichikawa N."/>
        </authorList>
    </citation>
    <scope>NUCLEOTIDE SEQUENCE [LARGE SCALE GENOMIC DNA]</scope>
    <source>
        <strain evidence="5 6">NBRC 106135</strain>
    </source>
</reference>
<name>A0A512BE36_9BACT</name>
<gene>
    <name evidence="5" type="ORF">SAE01_27290</name>
</gene>
<comment type="caution">
    <text evidence="5">The sequence shown here is derived from an EMBL/GenBank/DDBJ whole genome shotgun (WGS) entry which is preliminary data.</text>
</comment>